<dbReference type="InterPro" id="IPR004384">
    <property type="entry name" value="RNA_MeTrfase_TrmJ/LasT"/>
</dbReference>
<dbReference type="InterPro" id="IPR029028">
    <property type="entry name" value="Alpha/beta_knot_MTases"/>
</dbReference>
<feature type="domain" description="tRNA/rRNA methyltransferase SpoU type" evidence="5">
    <location>
        <begin position="10"/>
        <end position="160"/>
    </location>
</feature>
<evidence type="ECO:0000313" key="7">
    <source>
        <dbReference type="Proteomes" id="UP001279642"/>
    </source>
</evidence>
<evidence type="ECO:0000259" key="5">
    <source>
        <dbReference type="Pfam" id="PF00588"/>
    </source>
</evidence>
<dbReference type="InterPro" id="IPR029026">
    <property type="entry name" value="tRNA_m1G_MTases_N"/>
</dbReference>
<dbReference type="SUPFAM" id="SSF75217">
    <property type="entry name" value="alpha/beta knot"/>
    <property type="match status" value="1"/>
</dbReference>
<accession>A0ABU5EIA5</accession>
<evidence type="ECO:0000256" key="3">
    <source>
        <dbReference type="ARBA" id="ARBA00022679"/>
    </source>
</evidence>
<dbReference type="InterPro" id="IPR001537">
    <property type="entry name" value="SpoU_MeTrfase"/>
</dbReference>
<dbReference type="CDD" id="cd18093">
    <property type="entry name" value="SpoU-like_TrmJ"/>
    <property type="match status" value="1"/>
</dbReference>
<dbReference type="PANTHER" id="PTHR42786:SF7">
    <property type="entry name" value="TRNA_RRNA METHYLTRANSFERASE SPOU TYPE DOMAIN-CONTAINING PROTEIN"/>
    <property type="match status" value="1"/>
</dbReference>
<dbReference type="GO" id="GO:0032259">
    <property type="term" value="P:methylation"/>
    <property type="evidence" value="ECO:0007669"/>
    <property type="project" value="UniProtKB-KW"/>
</dbReference>
<reference evidence="6 7" key="1">
    <citation type="journal article" date="2016" name="Antonie Van Leeuwenhoek">
        <title>Dongia soli sp. nov., isolated from soil from Dokdo, Korea.</title>
        <authorList>
            <person name="Kim D.U."/>
            <person name="Lee H."/>
            <person name="Kim H."/>
            <person name="Kim S.G."/>
            <person name="Ka J.O."/>
        </authorList>
    </citation>
    <scope>NUCLEOTIDE SEQUENCE [LARGE SCALE GENOMIC DNA]</scope>
    <source>
        <strain evidence="6 7">D78</strain>
    </source>
</reference>
<gene>
    <name evidence="6" type="ORF">SMD27_23075</name>
</gene>
<dbReference type="Gene3D" id="1.10.8.590">
    <property type="match status" value="1"/>
</dbReference>
<dbReference type="PANTHER" id="PTHR42786">
    <property type="entry name" value="TRNA/RRNA METHYLTRANSFERASE"/>
    <property type="match status" value="1"/>
</dbReference>
<name>A0ABU5EIA5_9PROT</name>
<dbReference type="PIRSF" id="PIRSF004808">
    <property type="entry name" value="LasT"/>
    <property type="match status" value="1"/>
</dbReference>
<comment type="similarity">
    <text evidence="1">Belongs to the class IV-like SAM-binding methyltransferase superfamily. RNA methyltransferase TrmH family.</text>
</comment>
<proteinExistence type="inferred from homology"/>
<dbReference type="Gene3D" id="3.40.1280.10">
    <property type="match status" value="1"/>
</dbReference>
<evidence type="ECO:0000256" key="2">
    <source>
        <dbReference type="ARBA" id="ARBA00022603"/>
    </source>
</evidence>
<dbReference type="Proteomes" id="UP001279642">
    <property type="component" value="Unassembled WGS sequence"/>
</dbReference>
<keyword evidence="2 6" id="KW-0489">Methyltransferase</keyword>
<dbReference type="GO" id="GO:0008168">
    <property type="term" value="F:methyltransferase activity"/>
    <property type="evidence" value="ECO:0007669"/>
    <property type="project" value="UniProtKB-KW"/>
</dbReference>
<dbReference type="RefSeq" id="WP_320510815.1">
    <property type="nucleotide sequence ID" value="NZ_JAXCLW010000013.1"/>
</dbReference>
<evidence type="ECO:0000256" key="4">
    <source>
        <dbReference type="ARBA" id="ARBA00022691"/>
    </source>
</evidence>
<dbReference type="Pfam" id="PF00588">
    <property type="entry name" value="SpoU_methylase"/>
    <property type="match status" value="1"/>
</dbReference>
<comment type="caution">
    <text evidence="6">The sequence shown here is derived from an EMBL/GenBank/DDBJ whole genome shotgun (WGS) entry which is preliminary data.</text>
</comment>
<dbReference type="EMBL" id="JAXCLW010000013">
    <property type="protein sequence ID" value="MDY0885739.1"/>
    <property type="molecule type" value="Genomic_DNA"/>
</dbReference>
<keyword evidence="4" id="KW-0949">S-adenosyl-L-methionine</keyword>
<evidence type="ECO:0000313" key="6">
    <source>
        <dbReference type="EMBL" id="MDY0885739.1"/>
    </source>
</evidence>
<sequence length="256" mass="27815">MSSAETAAPAIILVTPQMGENIGAAARAMLNCGISDLRLVAPRDGWPNIKAERAAVGALEMMPPVKVFDTTAEAIADLTHVYATTARDRRMVKPIVTARHAAQEARARVAGGGRVGFLFGPERTGLLNDDLSLADTLLTVPLNPAFTSLNLGQAVLLVGYEWYQAGDATPGSVLEMNGSVPASKDQLVNFFAHFERELDACGFLRNEEARPHMVRNLRNMWQRANLTEQEIRTLHGVVKELATLRQARKSAAESDR</sequence>
<keyword evidence="3" id="KW-0808">Transferase</keyword>
<evidence type="ECO:0000256" key="1">
    <source>
        <dbReference type="ARBA" id="ARBA00007228"/>
    </source>
</evidence>
<keyword evidence="7" id="KW-1185">Reference proteome</keyword>
<organism evidence="6 7">
    <name type="scientific">Dongia soli</name>
    <dbReference type="NCBI Taxonomy" id="600628"/>
    <lineage>
        <taxon>Bacteria</taxon>
        <taxon>Pseudomonadati</taxon>
        <taxon>Pseudomonadota</taxon>
        <taxon>Alphaproteobacteria</taxon>
        <taxon>Rhodospirillales</taxon>
        <taxon>Dongiaceae</taxon>
        <taxon>Dongia</taxon>
    </lineage>
</organism>
<protein>
    <submittedName>
        <fullName evidence="6">RNA methyltransferase</fullName>
    </submittedName>
</protein>